<name>A0A8H7LPY3_9AGAM</name>
<dbReference type="AlphaFoldDB" id="A0A8H7LPY3"/>
<accession>A0A8H7LPY3</accession>
<feature type="compositionally biased region" description="Acidic residues" evidence="2">
    <location>
        <begin position="1046"/>
        <end position="1056"/>
    </location>
</feature>
<comment type="caution">
    <text evidence="4">The sequence shown here is derived from an EMBL/GenBank/DDBJ whole genome shotgun (WGS) entry which is preliminary data.</text>
</comment>
<feature type="region of interest" description="Disordered" evidence="2">
    <location>
        <begin position="932"/>
        <end position="993"/>
    </location>
</feature>
<reference evidence="4" key="1">
    <citation type="submission" date="2020-09" db="EMBL/GenBank/DDBJ databases">
        <title>Comparative genome analyses of four rice-infecting Rhizoctonia solani isolates reveal extensive enrichment of homogalacturonan modification genes.</title>
        <authorList>
            <person name="Lee D.-Y."/>
            <person name="Jeon J."/>
            <person name="Kim K.-T."/>
            <person name="Cheong K."/>
            <person name="Song H."/>
            <person name="Choi G."/>
            <person name="Ko J."/>
            <person name="Opiyo S.O."/>
            <person name="Zuo S."/>
            <person name="Madhav S."/>
            <person name="Lee Y.-H."/>
            <person name="Wang G.-L."/>
        </authorList>
    </citation>
    <scope>NUCLEOTIDE SEQUENCE</scope>
    <source>
        <strain evidence="4">AG1-IA WGL</strain>
    </source>
</reference>
<dbReference type="Pfam" id="PF00620">
    <property type="entry name" value="RhoGAP"/>
    <property type="match status" value="1"/>
</dbReference>
<dbReference type="GO" id="GO:0007165">
    <property type="term" value="P:signal transduction"/>
    <property type="evidence" value="ECO:0007669"/>
    <property type="project" value="InterPro"/>
</dbReference>
<dbReference type="InterPro" id="IPR019191">
    <property type="entry name" value="Essential_protein_Yae1_N"/>
</dbReference>
<feature type="compositionally biased region" description="Polar residues" evidence="2">
    <location>
        <begin position="215"/>
        <end position="226"/>
    </location>
</feature>
<dbReference type="Gene3D" id="1.10.555.10">
    <property type="entry name" value="Rho GTPase activation protein"/>
    <property type="match status" value="1"/>
</dbReference>
<feature type="region of interest" description="Disordered" evidence="2">
    <location>
        <begin position="877"/>
        <end position="902"/>
    </location>
</feature>
<feature type="region of interest" description="Disordered" evidence="2">
    <location>
        <begin position="127"/>
        <end position="195"/>
    </location>
</feature>
<gene>
    <name evidence="4" type="ORF">RHS03_07056</name>
</gene>
<evidence type="ECO:0000313" key="4">
    <source>
        <dbReference type="EMBL" id="KAF8699695.1"/>
    </source>
</evidence>
<dbReference type="CDD" id="cd00159">
    <property type="entry name" value="RhoGAP"/>
    <property type="match status" value="1"/>
</dbReference>
<feature type="compositionally biased region" description="Polar residues" evidence="2">
    <location>
        <begin position="937"/>
        <end position="953"/>
    </location>
</feature>
<dbReference type="PROSITE" id="PS50238">
    <property type="entry name" value="RHOGAP"/>
    <property type="match status" value="1"/>
</dbReference>
<evidence type="ECO:0000256" key="2">
    <source>
        <dbReference type="SAM" id="MobiDB-lite"/>
    </source>
</evidence>
<dbReference type="GO" id="GO:0005096">
    <property type="term" value="F:GTPase activator activity"/>
    <property type="evidence" value="ECO:0007669"/>
    <property type="project" value="UniProtKB-KW"/>
</dbReference>
<feature type="domain" description="Rho-GAP" evidence="3">
    <location>
        <begin position="486"/>
        <end position="699"/>
    </location>
</feature>
<evidence type="ECO:0000256" key="1">
    <source>
        <dbReference type="ARBA" id="ARBA00022468"/>
    </source>
</evidence>
<evidence type="ECO:0000259" key="3">
    <source>
        <dbReference type="PROSITE" id="PS50238"/>
    </source>
</evidence>
<dbReference type="EMBL" id="JACYCD010000238">
    <property type="protein sequence ID" value="KAF8699695.1"/>
    <property type="molecule type" value="Genomic_DNA"/>
</dbReference>
<dbReference type="Proteomes" id="UP000602905">
    <property type="component" value="Unassembled WGS sequence"/>
</dbReference>
<keyword evidence="1" id="KW-0343">GTPase activation</keyword>
<feature type="region of interest" description="Disordered" evidence="2">
    <location>
        <begin position="215"/>
        <end position="247"/>
    </location>
</feature>
<proteinExistence type="predicted"/>
<feature type="non-terminal residue" evidence="4">
    <location>
        <position position="1"/>
    </location>
</feature>
<dbReference type="InterPro" id="IPR051025">
    <property type="entry name" value="RhoGAP"/>
</dbReference>
<feature type="region of interest" description="Disordered" evidence="2">
    <location>
        <begin position="1041"/>
        <end position="1063"/>
    </location>
</feature>
<feature type="compositionally biased region" description="Low complexity" evidence="2">
    <location>
        <begin position="954"/>
        <end position="966"/>
    </location>
</feature>
<dbReference type="InterPro" id="IPR008936">
    <property type="entry name" value="Rho_GTPase_activation_prot"/>
</dbReference>
<sequence>MASLCRFYKTGHEDGFQHGRIHGLIEGRALGREKGFEMWEELGFYEGFAGVWIRVAAKPSSDIDERAIHHAEQLVLLISKFPMTNPPVSPQAESQIDIVRLYTQIRSRYKALCSTLGFRPRLVSAGAVPSDPSGSGEGGNDLQGDVQSSGRPIVDTAPNPQSKMHSGATSTSHHYPTMLKAGHSRTPSKSTVKSPAIKFTDPFSTQIHIHSMDNKSVTTRPASLSNGIHRRNTVAVDPSRPPRPIRGSILKVNERPMIGKTTHGAQFEMVTPPRSPKDVSPQDVRLPLRARSAEPSNGMRRTSTVTRGLRPRQQNVAAHRLKTATVSTALKSRSSLIPIRKDMSVLGWAESQATFRALTGNQSRRDTSRVVLPDEWTLGTAPQRPNLNWRSTGLSIPPEPMVEAEHRRVNSEPEVKPNPDAYPQLTSGEQVILVRKLRVLLKCAGINDRALDAWEESSIKESTLGNPGGVFGRSVKDSSPYASCQVVLGEHSHTLPICVFASVEEICQRGIATPGLFCVAPPPSERTLEKLACTFDQGPSYGVKTSLAKEGISNVCALLRLYLRGLPEAVLSNWFWPIIQRLTLIENSDMRITSAQTAAIQAILHLQHPTSFSLLVYLLAFLHQLALHGSQNGLSIPILAGIFGPALFSPRKGNAVRAGCVISPPPEKQVLVKTFQSVQDVAEGTRVMTWVLEHWDGIATGLLSLDIVHGSEKGIQAWEANLFKDPLVMFRGESDGQYSEGLSTNEILEPGPDNLLVCPETIMVDRVPVHEVRNSTVKAAEIPPFHSTRTSSPATLWSQETGPNPIAASRTTSLEANKTYSEPIYVRELRRRLDTQEDMLGSLRQELAMIRSRFVFPLPPDDTSSKTKDSIIVDEPNTINSEMEEDTMQTPRPPSGSQCPEFSTINELMDSLESNPATPLFHKTVLDNIPDIDSEQRSTVSISPTTHSRGSPESSSTSDLSPDTPLNEPAQGSLYIANPDLAPSEGTESGRDGGKLEELITARDALRSALAAMDPVKVQLKAVEEELEHRGVSAISPTARAASAADDIEEEIPDGYEDARDAF</sequence>
<dbReference type="InterPro" id="IPR000198">
    <property type="entry name" value="RhoGAP_dom"/>
</dbReference>
<organism evidence="4 5">
    <name type="scientific">Rhizoctonia solani</name>
    <dbReference type="NCBI Taxonomy" id="456999"/>
    <lineage>
        <taxon>Eukaryota</taxon>
        <taxon>Fungi</taxon>
        <taxon>Dikarya</taxon>
        <taxon>Basidiomycota</taxon>
        <taxon>Agaricomycotina</taxon>
        <taxon>Agaricomycetes</taxon>
        <taxon>Cantharellales</taxon>
        <taxon>Ceratobasidiaceae</taxon>
        <taxon>Rhizoctonia</taxon>
    </lineage>
</organism>
<dbReference type="PANTHER" id="PTHR15228">
    <property type="entry name" value="SPERMATHECAL PHYSIOLOGY VARIANT"/>
    <property type="match status" value="1"/>
</dbReference>
<protein>
    <submittedName>
        <fullName evidence="4">GTPase activator</fullName>
    </submittedName>
</protein>
<dbReference type="OrthoDB" id="79452at2759"/>
<feature type="compositionally biased region" description="Polar residues" evidence="2">
    <location>
        <begin position="158"/>
        <end position="174"/>
    </location>
</feature>
<dbReference type="SMART" id="SM00324">
    <property type="entry name" value="RhoGAP"/>
    <property type="match status" value="1"/>
</dbReference>
<dbReference type="SUPFAM" id="SSF48350">
    <property type="entry name" value="GTPase activation domain, GAP"/>
    <property type="match status" value="1"/>
</dbReference>
<dbReference type="Pfam" id="PF09811">
    <property type="entry name" value="Yae1_N"/>
    <property type="match status" value="1"/>
</dbReference>
<evidence type="ECO:0000313" key="5">
    <source>
        <dbReference type="Proteomes" id="UP000602905"/>
    </source>
</evidence>
<dbReference type="PANTHER" id="PTHR15228:SF25">
    <property type="entry name" value="F-BAR DOMAIN-CONTAINING PROTEIN"/>
    <property type="match status" value="1"/>
</dbReference>